<evidence type="ECO:0000313" key="2">
    <source>
        <dbReference type="Proteomes" id="UP001190700"/>
    </source>
</evidence>
<dbReference type="AlphaFoldDB" id="A0AAE0KRF9"/>
<evidence type="ECO:0000313" key="1">
    <source>
        <dbReference type="EMBL" id="KAK3258091.1"/>
    </source>
</evidence>
<name>A0AAE0KRF9_9CHLO</name>
<comment type="caution">
    <text evidence="1">The sequence shown here is derived from an EMBL/GenBank/DDBJ whole genome shotgun (WGS) entry which is preliminary data.</text>
</comment>
<accession>A0AAE0KRF9</accession>
<dbReference type="Proteomes" id="UP001190700">
    <property type="component" value="Unassembled WGS sequence"/>
</dbReference>
<dbReference type="EMBL" id="LGRX02019836">
    <property type="protein sequence ID" value="KAK3258091.1"/>
    <property type="molecule type" value="Genomic_DNA"/>
</dbReference>
<sequence length="216" mass="23020">MQCQQAPTSTLENAQQGFLQISTEKELRVATEDTTGPINIELQADLNMTNWTSPFKLSNEAPLAPGLARRVIIRAGSNCSHEGRCRIDGGGFTNFFQFLQADDAGPSGPIVLNLHRIWLAAGSASKGGAFITSPGTVLILRDSVVSGCTASQGAVLSRSPSVASRSSSGRFLFIDSELRGNRALELDAEATLRRRLLLNHWGESSGGMGYCSHAPS</sequence>
<reference evidence="1 2" key="1">
    <citation type="journal article" date="2015" name="Genome Biol. Evol.">
        <title>Comparative Genomics of a Bacterivorous Green Alga Reveals Evolutionary Causalities and Consequences of Phago-Mixotrophic Mode of Nutrition.</title>
        <authorList>
            <person name="Burns J.A."/>
            <person name="Paasch A."/>
            <person name="Narechania A."/>
            <person name="Kim E."/>
        </authorList>
    </citation>
    <scope>NUCLEOTIDE SEQUENCE [LARGE SCALE GENOMIC DNA]</scope>
    <source>
        <strain evidence="1 2">PLY_AMNH</strain>
    </source>
</reference>
<protein>
    <submittedName>
        <fullName evidence="1">Uncharacterized protein</fullName>
    </submittedName>
</protein>
<gene>
    <name evidence="1" type="ORF">CYMTET_32853</name>
</gene>
<keyword evidence="2" id="KW-1185">Reference proteome</keyword>
<organism evidence="1 2">
    <name type="scientific">Cymbomonas tetramitiformis</name>
    <dbReference type="NCBI Taxonomy" id="36881"/>
    <lineage>
        <taxon>Eukaryota</taxon>
        <taxon>Viridiplantae</taxon>
        <taxon>Chlorophyta</taxon>
        <taxon>Pyramimonadophyceae</taxon>
        <taxon>Pyramimonadales</taxon>
        <taxon>Pyramimonadaceae</taxon>
        <taxon>Cymbomonas</taxon>
    </lineage>
</organism>
<proteinExistence type="predicted"/>